<keyword evidence="4 8" id="KW-0812">Transmembrane</keyword>
<evidence type="ECO:0000259" key="9">
    <source>
        <dbReference type="Pfam" id="PF13813"/>
    </source>
</evidence>
<feature type="transmembrane region" description="Helical" evidence="8">
    <location>
        <begin position="85"/>
        <end position="102"/>
    </location>
</feature>
<evidence type="ECO:0000256" key="2">
    <source>
        <dbReference type="ARBA" id="ARBA00007282"/>
    </source>
</evidence>
<dbReference type="InterPro" id="IPR044851">
    <property type="entry name" value="Wax_synthase"/>
</dbReference>
<evidence type="ECO:0000313" key="10">
    <source>
        <dbReference type="EMBL" id="KAG8628155.1"/>
    </source>
</evidence>
<keyword evidence="5 8" id="KW-1133">Transmembrane helix</keyword>
<reference evidence="10" key="1">
    <citation type="submission" date="2021-07" db="EMBL/GenBank/DDBJ databases">
        <title>Elsinoe batatas strain:CRI-CJ2 Genome sequencing and assembly.</title>
        <authorList>
            <person name="Huang L."/>
        </authorList>
    </citation>
    <scope>NUCLEOTIDE SEQUENCE</scope>
    <source>
        <strain evidence="10">CRI-CJ2</strain>
    </source>
</reference>
<comment type="caution">
    <text evidence="10">The sequence shown here is derived from an EMBL/GenBank/DDBJ whole genome shotgun (WGS) entry which is preliminary data.</text>
</comment>
<comment type="similarity">
    <text evidence="2">Belongs to the wax synthase family.</text>
</comment>
<proteinExistence type="inferred from homology"/>
<evidence type="ECO:0000256" key="7">
    <source>
        <dbReference type="SAM" id="MobiDB-lite"/>
    </source>
</evidence>
<feature type="transmembrane region" description="Helical" evidence="8">
    <location>
        <begin position="108"/>
        <end position="130"/>
    </location>
</feature>
<feature type="transmembrane region" description="Helical" evidence="8">
    <location>
        <begin position="327"/>
        <end position="351"/>
    </location>
</feature>
<feature type="region of interest" description="Disordered" evidence="7">
    <location>
        <begin position="144"/>
        <end position="178"/>
    </location>
</feature>
<evidence type="ECO:0000256" key="6">
    <source>
        <dbReference type="ARBA" id="ARBA00023136"/>
    </source>
</evidence>
<evidence type="ECO:0000256" key="3">
    <source>
        <dbReference type="ARBA" id="ARBA00022679"/>
    </source>
</evidence>
<keyword evidence="3" id="KW-0808">Transferase</keyword>
<organism evidence="10 11">
    <name type="scientific">Elsinoe batatas</name>
    <dbReference type="NCBI Taxonomy" id="2601811"/>
    <lineage>
        <taxon>Eukaryota</taxon>
        <taxon>Fungi</taxon>
        <taxon>Dikarya</taxon>
        <taxon>Ascomycota</taxon>
        <taxon>Pezizomycotina</taxon>
        <taxon>Dothideomycetes</taxon>
        <taxon>Dothideomycetidae</taxon>
        <taxon>Myriangiales</taxon>
        <taxon>Elsinoaceae</taxon>
        <taxon>Elsinoe</taxon>
    </lineage>
</organism>
<dbReference type="GO" id="GO:0016020">
    <property type="term" value="C:membrane"/>
    <property type="evidence" value="ECO:0007669"/>
    <property type="project" value="UniProtKB-SubCell"/>
</dbReference>
<comment type="subcellular location">
    <subcellularLocation>
        <location evidence="1">Membrane</location>
        <topology evidence="1">Multi-pass membrane protein</topology>
    </subcellularLocation>
</comment>
<keyword evidence="11" id="KW-1185">Reference proteome</keyword>
<dbReference type="GO" id="GO:0008374">
    <property type="term" value="F:O-acyltransferase activity"/>
    <property type="evidence" value="ECO:0007669"/>
    <property type="project" value="InterPro"/>
</dbReference>
<feature type="transmembrane region" description="Helical" evidence="8">
    <location>
        <begin position="54"/>
        <end position="73"/>
    </location>
</feature>
<name>A0A8K0PDK6_9PEZI</name>
<evidence type="ECO:0000256" key="5">
    <source>
        <dbReference type="ARBA" id="ARBA00022989"/>
    </source>
</evidence>
<accession>A0A8K0PDK6</accession>
<evidence type="ECO:0000256" key="1">
    <source>
        <dbReference type="ARBA" id="ARBA00004141"/>
    </source>
</evidence>
<dbReference type="PANTHER" id="PTHR31595">
    <property type="entry name" value="LONG-CHAIN-ALCOHOL O-FATTY-ACYLTRANSFERASE 3-RELATED"/>
    <property type="match status" value="1"/>
</dbReference>
<feature type="compositionally biased region" description="Basic and acidic residues" evidence="7">
    <location>
        <begin position="167"/>
        <end position="178"/>
    </location>
</feature>
<evidence type="ECO:0000313" key="11">
    <source>
        <dbReference type="Proteomes" id="UP000809789"/>
    </source>
</evidence>
<dbReference type="Proteomes" id="UP000809789">
    <property type="component" value="Unassembled WGS sequence"/>
</dbReference>
<dbReference type="OrthoDB" id="2796277at2759"/>
<keyword evidence="6 8" id="KW-0472">Membrane</keyword>
<evidence type="ECO:0000256" key="8">
    <source>
        <dbReference type="SAM" id="Phobius"/>
    </source>
</evidence>
<dbReference type="AlphaFoldDB" id="A0A8K0PDK6"/>
<dbReference type="GO" id="GO:0006629">
    <property type="term" value="P:lipid metabolic process"/>
    <property type="evidence" value="ECO:0007669"/>
    <property type="project" value="InterPro"/>
</dbReference>
<dbReference type="Pfam" id="PF13813">
    <property type="entry name" value="MBOAT_2"/>
    <property type="match status" value="1"/>
</dbReference>
<dbReference type="InterPro" id="IPR032805">
    <property type="entry name" value="Wax_synthase_dom"/>
</dbReference>
<sequence length="561" mass="63055">MSTSQISSSVANMSISGVTHQLLAQPSPTSAHHAVRLLEARYESLLSSGKFEPFLYPWGTAGAAIIILFLLLDHRDSRALQQLRIPVWLCNVAISLYAVFYQRARNPAGALGIGIISGWSMLWTGVLLVFNDCQRDYMRIEKRIQSQPGSEPRSNGHGLGISTGRQINDDKSDGETDLKARSHMNGALSDPKASQSPSGKYFWQQYPASFTDRLDWVVDVFTTFRGTAWNWRVAGVAPPPKHVTSSLPSESTPPAPFRPPIVHTHPDRRSLLRHNLFIFLRNALILDVLKTLVSHDPYFWGQVDTQIQPPYLPTALHFPAALRFFRLLIALGLMKFALQLIFSLGPIFFVGILPPNLLPVRAEAWDHPDQFGPFSFIFTKGLAGWWGGFWHQTFRKGFEAPGQRAVEALGLKPKSLRGKMVQLFVAFGLSGLLHACGSMTQIGETRPLRGPFVFFLSQAVGISIEMGAKMWLKQKEWSQYVPSWVGKVGNFVFAHYWLYLTAPWMVEDFSKGGVWLFEPLPVSIFRGPLRLGDAEDGFRRWHGTFAKWHRGESWWKTGIAL</sequence>
<gene>
    <name evidence="10" type="ORF">KVT40_004028</name>
</gene>
<dbReference type="PANTHER" id="PTHR31595:SF67">
    <property type="entry name" value="WAX SYNTHASE DOMAIN-CONTAINING PROTEIN"/>
    <property type="match status" value="1"/>
</dbReference>
<dbReference type="EMBL" id="JAESVG020000004">
    <property type="protein sequence ID" value="KAG8628155.1"/>
    <property type="molecule type" value="Genomic_DNA"/>
</dbReference>
<protein>
    <recommendedName>
        <fullName evidence="9">Wax synthase domain-containing protein</fullName>
    </recommendedName>
</protein>
<feature type="domain" description="Wax synthase" evidence="9">
    <location>
        <begin position="368"/>
        <end position="456"/>
    </location>
</feature>
<evidence type="ECO:0000256" key="4">
    <source>
        <dbReference type="ARBA" id="ARBA00022692"/>
    </source>
</evidence>